<dbReference type="OrthoDB" id="9151249at2"/>
<name>A0A2T7BN48_9BACT</name>
<dbReference type="EMBL" id="QCYK01000001">
    <property type="protein sequence ID" value="PUZ29105.1"/>
    <property type="molecule type" value="Genomic_DNA"/>
</dbReference>
<proteinExistence type="predicted"/>
<dbReference type="RefSeq" id="WP_108685744.1">
    <property type="nucleotide sequence ID" value="NZ_QCYK01000001.1"/>
</dbReference>
<accession>A0A2T7BN48</accession>
<reference evidence="1 2" key="1">
    <citation type="submission" date="2018-04" db="EMBL/GenBank/DDBJ databases">
        <title>Chitinophaga fuyangensis sp. nov., isolated from soil in a chemical factory.</title>
        <authorList>
            <person name="Chen K."/>
        </authorList>
    </citation>
    <scope>NUCLEOTIDE SEQUENCE [LARGE SCALE GENOMIC DNA]</scope>
    <source>
        <strain evidence="1 2">LY-1</strain>
    </source>
</reference>
<gene>
    <name evidence="1" type="ORF">DCC81_06465</name>
</gene>
<protein>
    <recommendedName>
        <fullName evidence="3">DUF695 domain-containing protein</fullName>
    </recommendedName>
</protein>
<dbReference type="AlphaFoldDB" id="A0A2T7BN48"/>
<dbReference type="Proteomes" id="UP000244450">
    <property type="component" value="Unassembled WGS sequence"/>
</dbReference>
<comment type="caution">
    <text evidence="1">The sequence shown here is derived from an EMBL/GenBank/DDBJ whole genome shotgun (WGS) entry which is preliminary data.</text>
</comment>
<keyword evidence="2" id="KW-1185">Reference proteome</keyword>
<evidence type="ECO:0000313" key="1">
    <source>
        <dbReference type="EMBL" id="PUZ29105.1"/>
    </source>
</evidence>
<evidence type="ECO:0000313" key="2">
    <source>
        <dbReference type="Proteomes" id="UP000244450"/>
    </source>
</evidence>
<organism evidence="1 2">
    <name type="scientific">Chitinophaga parva</name>
    <dbReference type="NCBI Taxonomy" id="2169414"/>
    <lineage>
        <taxon>Bacteria</taxon>
        <taxon>Pseudomonadati</taxon>
        <taxon>Bacteroidota</taxon>
        <taxon>Chitinophagia</taxon>
        <taxon>Chitinophagales</taxon>
        <taxon>Chitinophagaceae</taxon>
        <taxon>Chitinophaga</taxon>
    </lineage>
</organism>
<evidence type="ECO:0008006" key="3">
    <source>
        <dbReference type="Google" id="ProtNLM"/>
    </source>
</evidence>
<sequence>MENSAIRFWQWFEAHHSGYLFLSDVEPYVKEKLMDELMAELHRYHPKLYFETGIRENDVPELIITAEGKSDYFEDVEYLVARAPKIANWKFTAFIQPQGVEFTMQWDDVTLEPKSVWFLPLTHTENINHTGIRVYLPNYDEVRDKENLLSAVYKMLDTVIGERSFALDIQYVDAAALPEDPEGEGLFELWELPQYLAWKKKSLA</sequence>